<proteinExistence type="predicted"/>
<evidence type="ECO:0000313" key="1">
    <source>
        <dbReference type="EMBL" id="ORL58840.1"/>
    </source>
</evidence>
<dbReference type="RefSeq" id="WP_084850948.1">
    <property type="nucleotide sequence ID" value="NZ_CP143525.1"/>
</dbReference>
<accession>A0A1X1A5L2</accession>
<organism evidence="1 2">
    <name type="scientific">Pseudomonas putida</name>
    <name type="common">Arthrobacter siderocapsulatus</name>
    <dbReference type="NCBI Taxonomy" id="303"/>
    <lineage>
        <taxon>Bacteria</taxon>
        <taxon>Pseudomonadati</taxon>
        <taxon>Pseudomonadota</taxon>
        <taxon>Gammaproteobacteria</taxon>
        <taxon>Pseudomonadales</taxon>
        <taxon>Pseudomonadaceae</taxon>
        <taxon>Pseudomonas</taxon>
    </lineage>
</organism>
<protein>
    <submittedName>
        <fullName evidence="1">Uncharacterized protein</fullName>
    </submittedName>
</protein>
<dbReference type="Proteomes" id="UP000193675">
    <property type="component" value="Unassembled WGS sequence"/>
</dbReference>
<name>A0A1X1A5L2_PSEPU</name>
<gene>
    <name evidence="1" type="ORF">B7H17_25285</name>
</gene>
<dbReference type="EMBL" id="NBWC01000049">
    <property type="protein sequence ID" value="ORL58840.1"/>
    <property type="molecule type" value="Genomic_DNA"/>
</dbReference>
<comment type="caution">
    <text evidence="1">The sequence shown here is derived from an EMBL/GenBank/DDBJ whole genome shotgun (WGS) entry which is preliminary data.</text>
</comment>
<dbReference type="AlphaFoldDB" id="A0A1X1A5L2"/>
<reference evidence="1 2" key="1">
    <citation type="submission" date="2017-04" db="EMBL/GenBank/DDBJ databases">
        <title>Presence of VIM-2 positive Pseudomonas species in chickens and their surrounding environment.</title>
        <authorList>
            <person name="Zhang R."/>
        </authorList>
    </citation>
    <scope>NUCLEOTIDE SEQUENCE [LARGE SCALE GENOMIC DNA]</scope>
    <source>
        <strain evidence="1 2">DZ-C18</strain>
    </source>
</reference>
<sequence>MPNVTEIKSTLAAVGFKMPDMSPVAGTNIVKTAGLAGFSKVHTGGGCMALRCDAGDFYIMLTDEGGCDLPDEQDWEQNLIGIHRETDDGDEEVICMSARKFLDLINADKLNSESQG</sequence>
<evidence type="ECO:0000313" key="2">
    <source>
        <dbReference type="Proteomes" id="UP000193675"/>
    </source>
</evidence>